<dbReference type="AlphaFoldDB" id="A0A1D8USV8"/>
<reference evidence="1 2" key="1">
    <citation type="journal article" date="2016" name="Microb. Cell Fact.">
        <title>Dissection of exopolysaccharide biosynthesis in Kozakia baliensis.</title>
        <authorList>
            <person name="Brandt J.U."/>
            <person name="Jakob F."/>
            <person name="Behr J."/>
            <person name="Geissler A.J."/>
            <person name="Vogel R.F."/>
        </authorList>
    </citation>
    <scope>NUCLEOTIDE SEQUENCE [LARGE SCALE GENOMIC DNA]</scope>
    <source>
        <strain evidence="1 2">DSM 14400</strain>
    </source>
</reference>
<accession>A0A1D8USV8</accession>
<keyword evidence="2" id="KW-1185">Reference proteome</keyword>
<dbReference type="Proteomes" id="UP000179145">
    <property type="component" value="Chromosome"/>
</dbReference>
<dbReference type="Pfam" id="PF11804">
    <property type="entry name" value="DUF3325"/>
    <property type="match status" value="1"/>
</dbReference>
<sequence>MVFLSLISLLSVFALAVSMQRQAEIFGRFGLNETRRLALRQTGYFLLSFQFLAIILQESAARLLVTWLGLFSVDALLAALFCTLLQVLYPPPR</sequence>
<organism evidence="1 2">
    <name type="scientific">Kozakia baliensis</name>
    <dbReference type="NCBI Taxonomy" id="153496"/>
    <lineage>
        <taxon>Bacteria</taxon>
        <taxon>Pseudomonadati</taxon>
        <taxon>Pseudomonadota</taxon>
        <taxon>Alphaproteobacteria</taxon>
        <taxon>Acetobacterales</taxon>
        <taxon>Acetobacteraceae</taxon>
        <taxon>Kozakia</taxon>
    </lineage>
</organism>
<proteinExistence type="predicted"/>
<gene>
    <name evidence="1" type="ORF">A0U89_05940</name>
</gene>
<evidence type="ECO:0000313" key="2">
    <source>
        <dbReference type="Proteomes" id="UP000179145"/>
    </source>
</evidence>
<dbReference type="EMBL" id="CP014674">
    <property type="protein sequence ID" value="AOX16745.1"/>
    <property type="molecule type" value="Genomic_DNA"/>
</dbReference>
<dbReference type="STRING" id="153496.A0U89_05940"/>
<dbReference type="KEGG" id="kba:A0U89_05940"/>
<protein>
    <submittedName>
        <fullName evidence="1">Uncharacterized protein</fullName>
    </submittedName>
</protein>
<dbReference type="InterPro" id="IPR021762">
    <property type="entry name" value="DUF3325"/>
</dbReference>
<name>A0A1D8USV8_9PROT</name>
<evidence type="ECO:0000313" key="1">
    <source>
        <dbReference type="EMBL" id="AOX16745.1"/>
    </source>
</evidence>